<dbReference type="EMBL" id="MT774378">
    <property type="protein sequence ID" value="QOR58296.1"/>
    <property type="molecule type" value="Genomic_DNA"/>
</dbReference>
<dbReference type="GeneID" id="65128766"/>
<organism evidence="1 2">
    <name type="scientific">uncultured phage cr106_1</name>
    <dbReference type="NCBI Taxonomy" id="2772062"/>
    <lineage>
        <taxon>Viruses</taxon>
        <taxon>Duplodnaviria</taxon>
        <taxon>Heunggongvirae</taxon>
        <taxon>Uroviricota</taxon>
        <taxon>Caudoviricetes</taxon>
        <taxon>Crassvirales</taxon>
        <taxon>Steigviridae</taxon>
        <taxon>Asinivirinae</taxon>
        <taxon>Mahstovirus</taxon>
        <taxon>Mahstovirus faecalis</taxon>
    </lineage>
</organism>
<sequence>MNKDMKVAYRKRGVVFMLIATCSGKQLKIYK</sequence>
<dbReference type="RefSeq" id="YP_010110454.1">
    <property type="nucleotide sequence ID" value="NC_055871.1"/>
</dbReference>
<name>A0A7M1RVH2_9CAUD</name>
<dbReference type="Proteomes" id="UP000593828">
    <property type="component" value="Segment"/>
</dbReference>
<evidence type="ECO:0000313" key="2">
    <source>
        <dbReference type="Proteomes" id="UP000593828"/>
    </source>
</evidence>
<dbReference type="KEGG" id="vg:65128766"/>
<reference evidence="1 2" key="1">
    <citation type="submission" date="2020-07" db="EMBL/GenBank/DDBJ databases">
        <title>Taxonomic proposal: Crassvirales, a new order of highly abundant and diverse bacterial viruses.</title>
        <authorList>
            <person name="Shkoporov A.N."/>
            <person name="Stockdale S.R."/>
            <person name="Guerin E."/>
            <person name="Ross R.P."/>
            <person name="Hill C."/>
        </authorList>
    </citation>
    <scope>NUCLEOTIDE SEQUENCE [LARGE SCALE GENOMIC DNA]</scope>
</reference>
<protein>
    <submittedName>
        <fullName evidence="1">Uncharacterized protein</fullName>
    </submittedName>
</protein>
<proteinExistence type="predicted"/>
<accession>A0A7M1RVH2</accession>
<keyword evidence="2" id="KW-1185">Reference proteome</keyword>
<evidence type="ECO:0000313" key="1">
    <source>
        <dbReference type="EMBL" id="QOR58296.1"/>
    </source>
</evidence>